<dbReference type="GO" id="GO:0006261">
    <property type="term" value="P:DNA-templated DNA replication"/>
    <property type="evidence" value="ECO:0007669"/>
    <property type="project" value="InterPro"/>
</dbReference>
<dbReference type="Pfam" id="PF05916">
    <property type="entry name" value="Sld5"/>
    <property type="match status" value="1"/>
</dbReference>
<keyword evidence="5" id="KW-0539">Nucleus</keyword>
<proteinExistence type="inferred from homology"/>
<dbReference type="AlphaFoldDB" id="A0A164WR82"/>
<keyword evidence="9" id="KW-1185">Reference proteome</keyword>
<dbReference type="InterPro" id="IPR036224">
    <property type="entry name" value="GINS_bundle-like_dom_sf"/>
</dbReference>
<evidence type="ECO:0000256" key="3">
    <source>
        <dbReference type="ARBA" id="ARBA00014804"/>
    </source>
</evidence>
<evidence type="ECO:0000256" key="5">
    <source>
        <dbReference type="ARBA" id="ARBA00023242"/>
    </source>
</evidence>
<dbReference type="InterPro" id="IPR021151">
    <property type="entry name" value="GINS_A"/>
</dbReference>
<evidence type="ECO:0000313" key="9">
    <source>
        <dbReference type="Proteomes" id="UP000076722"/>
    </source>
</evidence>
<feature type="domain" description="DNA replication complex GINS protein SLD5 C-terminal" evidence="7">
    <location>
        <begin position="213"/>
        <end position="265"/>
    </location>
</feature>
<reference evidence="8 9" key="1">
    <citation type="journal article" date="2016" name="Mol. Biol. Evol.">
        <title>Comparative Genomics of Early-Diverging Mushroom-Forming Fungi Provides Insights into the Origins of Lignocellulose Decay Capabilities.</title>
        <authorList>
            <person name="Nagy L.G."/>
            <person name="Riley R."/>
            <person name="Tritt A."/>
            <person name="Adam C."/>
            <person name="Daum C."/>
            <person name="Floudas D."/>
            <person name="Sun H."/>
            <person name="Yadav J.S."/>
            <person name="Pangilinan J."/>
            <person name="Larsson K.H."/>
            <person name="Matsuura K."/>
            <person name="Barry K."/>
            <person name="Labutti K."/>
            <person name="Kuo R."/>
            <person name="Ohm R.A."/>
            <person name="Bhattacharya S.S."/>
            <person name="Shirouzu T."/>
            <person name="Yoshinaga Y."/>
            <person name="Martin F.M."/>
            <person name="Grigoriev I.V."/>
            <person name="Hibbett D.S."/>
        </authorList>
    </citation>
    <scope>NUCLEOTIDE SEQUENCE [LARGE SCALE GENOMIC DNA]</scope>
    <source>
        <strain evidence="8 9">HHB9708</strain>
    </source>
</reference>
<dbReference type="PANTHER" id="PTHR21206:SF0">
    <property type="entry name" value="DNA REPLICATION COMPLEX GINS PROTEIN SLD5"/>
    <property type="match status" value="1"/>
</dbReference>
<dbReference type="Gene3D" id="1.20.58.1030">
    <property type="match status" value="1"/>
</dbReference>
<protein>
    <recommendedName>
        <fullName evidence="3">DNA replication complex GINS protein SLD5</fullName>
    </recommendedName>
</protein>
<dbReference type="InterPro" id="IPR031633">
    <property type="entry name" value="SLD5_C"/>
</dbReference>
<sequence>MAFDWVQDDDVPMAGPSFMQRVQNAMRDDDVPVARGPTIATTTAPVAQSVSRLQRDILPIEERPIIQQLMQHWLNERAAPDVLPCRLDLLNDILEKLSEQASLVTRLRADPDTSEEEHFQMMLVQTEMERVRFIVRSYLRTRLYKLENLAQYVMSQPGVQANLSATELQHARNYSKLVANQFNSAVMVNLPEAVRALDDDSSDMGIPPMVTQPVWRQPVFIHALRDCGDLDLNAGEKLRIEKGSIHLLPYERVQPHLSRGEIELI</sequence>
<dbReference type="GO" id="GO:0000727">
    <property type="term" value="P:double-strand break repair via break-induced replication"/>
    <property type="evidence" value="ECO:0007669"/>
    <property type="project" value="TreeGrafter"/>
</dbReference>
<comment type="similarity">
    <text evidence="2">Belongs to the GINS4/SLD5 family.</text>
</comment>
<dbReference type="GO" id="GO:0000811">
    <property type="term" value="C:GINS complex"/>
    <property type="evidence" value="ECO:0007669"/>
    <property type="project" value="TreeGrafter"/>
</dbReference>
<dbReference type="Proteomes" id="UP000076722">
    <property type="component" value="Unassembled WGS sequence"/>
</dbReference>
<evidence type="ECO:0000256" key="2">
    <source>
        <dbReference type="ARBA" id="ARBA00008187"/>
    </source>
</evidence>
<gene>
    <name evidence="8" type="ORF">SISNIDRAFT_361211</name>
</gene>
<dbReference type="OrthoDB" id="338231at2759"/>
<dbReference type="SUPFAM" id="SSF160059">
    <property type="entry name" value="PriA/YqbF domain"/>
    <property type="match status" value="1"/>
</dbReference>
<feature type="domain" description="GINS subunit" evidence="6">
    <location>
        <begin position="102"/>
        <end position="184"/>
    </location>
</feature>
<evidence type="ECO:0000259" key="7">
    <source>
        <dbReference type="Pfam" id="PF16922"/>
    </source>
</evidence>
<dbReference type="CDD" id="cd11711">
    <property type="entry name" value="GINS_A_Sld5"/>
    <property type="match status" value="1"/>
</dbReference>
<dbReference type="EMBL" id="KV419402">
    <property type="protein sequence ID" value="KZS95283.1"/>
    <property type="molecule type" value="Genomic_DNA"/>
</dbReference>
<evidence type="ECO:0000256" key="1">
    <source>
        <dbReference type="ARBA" id="ARBA00004123"/>
    </source>
</evidence>
<organism evidence="8 9">
    <name type="scientific">Sistotremastrum niveocremeum HHB9708</name>
    <dbReference type="NCBI Taxonomy" id="1314777"/>
    <lineage>
        <taxon>Eukaryota</taxon>
        <taxon>Fungi</taxon>
        <taxon>Dikarya</taxon>
        <taxon>Basidiomycota</taxon>
        <taxon>Agaricomycotina</taxon>
        <taxon>Agaricomycetes</taxon>
        <taxon>Sistotremastrales</taxon>
        <taxon>Sistotremastraceae</taxon>
        <taxon>Sertulicium</taxon>
        <taxon>Sertulicium niveocremeum</taxon>
    </lineage>
</organism>
<accession>A0A164WR82</accession>
<dbReference type="PANTHER" id="PTHR21206">
    <property type="entry name" value="SLD5 PROTEIN"/>
    <property type="match status" value="1"/>
</dbReference>
<evidence type="ECO:0000313" key="8">
    <source>
        <dbReference type="EMBL" id="KZS95283.1"/>
    </source>
</evidence>
<keyword evidence="4" id="KW-0235">DNA replication</keyword>
<dbReference type="InterPro" id="IPR038749">
    <property type="entry name" value="Sld5_GINS_A"/>
</dbReference>
<dbReference type="InterPro" id="IPR008591">
    <property type="entry name" value="GINS_Sld5"/>
</dbReference>
<dbReference type="SUPFAM" id="SSF158573">
    <property type="entry name" value="GINS helical bundle-like"/>
    <property type="match status" value="1"/>
</dbReference>
<evidence type="ECO:0000259" key="6">
    <source>
        <dbReference type="Pfam" id="PF05916"/>
    </source>
</evidence>
<evidence type="ECO:0000256" key="4">
    <source>
        <dbReference type="ARBA" id="ARBA00022705"/>
    </source>
</evidence>
<name>A0A164WR82_9AGAM</name>
<comment type="subcellular location">
    <subcellularLocation>
        <location evidence="1">Nucleus</location>
    </subcellularLocation>
</comment>
<dbReference type="STRING" id="1314777.A0A164WR82"/>
<dbReference type="CDD" id="cd21692">
    <property type="entry name" value="GINS_B_Sld5"/>
    <property type="match status" value="1"/>
</dbReference>
<dbReference type="Pfam" id="PF16922">
    <property type="entry name" value="SLD5_C"/>
    <property type="match status" value="1"/>
</dbReference>